<evidence type="ECO:0000256" key="4">
    <source>
        <dbReference type="ARBA" id="ARBA00022427"/>
    </source>
</evidence>
<dbReference type="GeneTree" id="ENSGT00390000005717"/>
<reference evidence="11" key="2">
    <citation type="submission" date="2025-08" db="UniProtKB">
        <authorList>
            <consortium name="Ensembl"/>
        </authorList>
    </citation>
    <scope>IDENTIFICATION</scope>
</reference>
<comment type="similarity">
    <text evidence="3">Belongs to the claudin family.</text>
</comment>
<evidence type="ECO:0000313" key="12">
    <source>
        <dbReference type="Proteomes" id="UP000001646"/>
    </source>
</evidence>
<keyword evidence="6 10" id="KW-0812">Transmembrane</keyword>
<reference evidence="11" key="3">
    <citation type="submission" date="2025-09" db="UniProtKB">
        <authorList>
            <consortium name="Ensembl"/>
        </authorList>
    </citation>
    <scope>IDENTIFICATION</scope>
</reference>
<dbReference type="Gene3D" id="1.20.140.150">
    <property type="match status" value="1"/>
</dbReference>
<dbReference type="GO" id="GO:0005198">
    <property type="term" value="F:structural molecule activity"/>
    <property type="evidence" value="ECO:0007669"/>
    <property type="project" value="InterPro"/>
</dbReference>
<name>A0A803TSU0_ANOCA</name>
<accession>A0A803TSU0</accession>
<evidence type="ECO:0000256" key="3">
    <source>
        <dbReference type="ARBA" id="ARBA00008295"/>
    </source>
</evidence>
<dbReference type="PANTHER" id="PTHR12002">
    <property type="entry name" value="CLAUDIN"/>
    <property type="match status" value="1"/>
</dbReference>
<keyword evidence="4" id="KW-0796">Tight junction</keyword>
<reference evidence="11 12" key="1">
    <citation type="submission" date="2009-12" db="EMBL/GenBank/DDBJ databases">
        <title>The Genome Sequence of Anolis carolinensis (Green Anole Lizard).</title>
        <authorList>
            <consortium name="The Genome Sequencing Platform"/>
            <person name="Di Palma F."/>
            <person name="Alfoldi J."/>
            <person name="Heiman D."/>
            <person name="Young S."/>
            <person name="Grabherr M."/>
            <person name="Johnson J."/>
            <person name="Lander E.S."/>
            <person name="Lindblad-Toh K."/>
        </authorList>
    </citation>
    <scope>NUCLEOTIDE SEQUENCE [LARGE SCALE GENOMIC DNA]</scope>
    <source>
        <strain evidence="11 12">JBL SC #1</strain>
    </source>
</reference>
<dbReference type="InterPro" id="IPR006187">
    <property type="entry name" value="Claudin"/>
</dbReference>
<dbReference type="GO" id="GO:0007155">
    <property type="term" value="P:cell adhesion"/>
    <property type="evidence" value="ECO:0000318"/>
    <property type="project" value="GO_Central"/>
</dbReference>
<feature type="transmembrane region" description="Helical" evidence="10">
    <location>
        <begin position="98"/>
        <end position="121"/>
    </location>
</feature>
<evidence type="ECO:0000256" key="6">
    <source>
        <dbReference type="ARBA" id="ARBA00022692"/>
    </source>
</evidence>
<dbReference type="Pfam" id="PF13903">
    <property type="entry name" value="Claudin_2"/>
    <property type="match status" value="1"/>
</dbReference>
<comment type="subcellular location">
    <subcellularLocation>
        <location evidence="1">Cell junction</location>
        <location evidence="1">Tight junction</location>
    </subcellularLocation>
    <subcellularLocation>
        <location evidence="2">Cell membrane</location>
        <topology evidence="2">Multi-pass membrane protein</topology>
    </subcellularLocation>
</comment>
<keyword evidence="7" id="KW-0965">Cell junction</keyword>
<evidence type="ECO:0000256" key="9">
    <source>
        <dbReference type="ARBA" id="ARBA00023136"/>
    </source>
</evidence>
<proteinExistence type="inferred from homology"/>
<keyword evidence="5" id="KW-1003">Cell membrane</keyword>
<sequence length="237" mass="26448">MVHCSSAARLLQLAYIRLCGLLLAVIGWVLCLTATGADEWRVWHSKDVPGTSPAKIWVGIWKVCFVDNPPEGEPTRQCQEFLEQHQSLPTEILIAQDLMPFASVVLSLAIACISFALWNIFHNVRPEKVFLAFFRVGGALTLLSAFITLIPVLWNMYSVVSNERIVFPSDFSLPALPNEQTVGFPIYVGSPKPWSSAYALDSSLQGTNIMYYLLCSPYHKTLAPLLEKELEKMMGTL</sequence>
<dbReference type="GO" id="GO:0005923">
    <property type="term" value="C:bicellular tight junction"/>
    <property type="evidence" value="ECO:0000318"/>
    <property type="project" value="GO_Central"/>
</dbReference>
<dbReference type="AlphaFoldDB" id="A0A803TSU0"/>
<dbReference type="InParanoid" id="A0A803TSU0"/>
<evidence type="ECO:0000256" key="7">
    <source>
        <dbReference type="ARBA" id="ARBA00022949"/>
    </source>
</evidence>
<evidence type="ECO:0000256" key="8">
    <source>
        <dbReference type="ARBA" id="ARBA00022989"/>
    </source>
</evidence>
<feature type="transmembrane region" description="Helical" evidence="10">
    <location>
        <begin position="15"/>
        <end position="37"/>
    </location>
</feature>
<keyword evidence="9 10" id="KW-0472">Membrane</keyword>
<keyword evidence="8 10" id="KW-1133">Transmembrane helix</keyword>
<organism evidence="11 12">
    <name type="scientific">Anolis carolinensis</name>
    <name type="common">Green anole</name>
    <name type="synonym">American chameleon</name>
    <dbReference type="NCBI Taxonomy" id="28377"/>
    <lineage>
        <taxon>Eukaryota</taxon>
        <taxon>Metazoa</taxon>
        <taxon>Chordata</taxon>
        <taxon>Craniata</taxon>
        <taxon>Vertebrata</taxon>
        <taxon>Euteleostomi</taxon>
        <taxon>Lepidosauria</taxon>
        <taxon>Squamata</taxon>
        <taxon>Bifurcata</taxon>
        <taxon>Unidentata</taxon>
        <taxon>Episquamata</taxon>
        <taxon>Toxicofera</taxon>
        <taxon>Iguania</taxon>
        <taxon>Dactyloidae</taxon>
        <taxon>Anolis</taxon>
    </lineage>
</organism>
<keyword evidence="12" id="KW-1185">Reference proteome</keyword>
<dbReference type="GO" id="GO:0070830">
    <property type="term" value="P:bicellular tight junction assembly"/>
    <property type="evidence" value="ECO:0000318"/>
    <property type="project" value="GO_Central"/>
</dbReference>
<evidence type="ECO:0000256" key="10">
    <source>
        <dbReference type="SAM" id="Phobius"/>
    </source>
</evidence>
<evidence type="ECO:0000256" key="2">
    <source>
        <dbReference type="ARBA" id="ARBA00004651"/>
    </source>
</evidence>
<dbReference type="Proteomes" id="UP000001646">
    <property type="component" value="Chromosome 5"/>
</dbReference>
<dbReference type="Ensembl" id="ENSACAT00000045495.1">
    <property type="protein sequence ID" value="ENSACAP00000038280.1"/>
    <property type="gene ID" value="ENSACAG00000035975.1"/>
</dbReference>
<feature type="transmembrane region" description="Helical" evidence="10">
    <location>
        <begin position="133"/>
        <end position="154"/>
    </location>
</feature>
<evidence type="ECO:0000313" key="11">
    <source>
        <dbReference type="Ensembl" id="ENSACAP00000038280.1"/>
    </source>
</evidence>
<evidence type="ECO:0000256" key="1">
    <source>
        <dbReference type="ARBA" id="ARBA00004435"/>
    </source>
</evidence>
<protein>
    <submittedName>
        <fullName evidence="11">Uncharacterized protein</fullName>
    </submittedName>
</protein>
<dbReference type="GO" id="GO:0005886">
    <property type="term" value="C:plasma membrane"/>
    <property type="evidence" value="ECO:0000318"/>
    <property type="project" value="GO_Central"/>
</dbReference>
<dbReference type="InterPro" id="IPR004031">
    <property type="entry name" value="PMP22/EMP/MP20/Claudin"/>
</dbReference>
<evidence type="ECO:0000256" key="5">
    <source>
        <dbReference type="ARBA" id="ARBA00022475"/>
    </source>
</evidence>